<dbReference type="PANTHER" id="PTHR35145">
    <property type="entry name" value="CYTOPLASMIC PROTEIN-RELATED"/>
    <property type="match status" value="1"/>
</dbReference>
<dbReference type="InterPro" id="IPR038056">
    <property type="entry name" value="YjbR-like_sf"/>
</dbReference>
<sequence length="117" mass="13346">MTPEDIRAYCLSLPGARESFPFGPYPRLFAAANGRHFVFFFERARPPHLAVKCDPMKGEMLRAACPSIRPGYHMNKRHWISLLLDGGVPDEWIRALIFDSFALVRAKPPVKPRRAQP</sequence>
<dbReference type="InterPro" id="IPR007351">
    <property type="entry name" value="YjbR"/>
</dbReference>
<keyword evidence="1" id="KW-0238">DNA-binding</keyword>
<dbReference type="EMBL" id="DVFI01000095">
    <property type="protein sequence ID" value="HIQ63249.1"/>
    <property type="molecule type" value="Genomic_DNA"/>
</dbReference>
<accession>A0A9D0YWY2</accession>
<gene>
    <name evidence="1" type="ORF">IAA66_06635</name>
</gene>
<reference evidence="1" key="1">
    <citation type="submission" date="2020-10" db="EMBL/GenBank/DDBJ databases">
        <authorList>
            <person name="Gilroy R."/>
        </authorList>
    </citation>
    <scope>NUCLEOTIDE SEQUENCE</scope>
    <source>
        <strain evidence="1">ChiHile30-977</strain>
    </source>
</reference>
<dbReference type="InterPro" id="IPR058532">
    <property type="entry name" value="YjbR/MT2646/Rv2570-like"/>
</dbReference>
<dbReference type="PANTHER" id="PTHR35145:SF1">
    <property type="entry name" value="CYTOPLASMIC PROTEIN"/>
    <property type="match status" value="1"/>
</dbReference>
<name>A0A9D0YWY2_9FIRM</name>
<dbReference type="AlphaFoldDB" id="A0A9D0YWY2"/>
<proteinExistence type="predicted"/>
<comment type="caution">
    <text evidence="1">The sequence shown here is derived from an EMBL/GenBank/DDBJ whole genome shotgun (WGS) entry which is preliminary data.</text>
</comment>
<evidence type="ECO:0000313" key="2">
    <source>
        <dbReference type="Proteomes" id="UP000886819"/>
    </source>
</evidence>
<dbReference type="Pfam" id="PF04237">
    <property type="entry name" value="YjbR"/>
    <property type="match status" value="1"/>
</dbReference>
<organism evidence="1 2">
    <name type="scientific">Candidatus Avichristensenella intestinipullorum</name>
    <dbReference type="NCBI Taxonomy" id="2840693"/>
    <lineage>
        <taxon>Bacteria</taxon>
        <taxon>Bacillati</taxon>
        <taxon>Bacillota</taxon>
        <taxon>Clostridia</taxon>
        <taxon>Candidatus Avichristensenella</taxon>
    </lineage>
</organism>
<protein>
    <submittedName>
        <fullName evidence="1">MmcQ/YjbR family DNA-binding protein</fullName>
    </submittedName>
</protein>
<evidence type="ECO:0000313" key="1">
    <source>
        <dbReference type="EMBL" id="HIQ63249.1"/>
    </source>
</evidence>
<dbReference type="GO" id="GO:0003677">
    <property type="term" value="F:DNA binding"/>
    <property type="evidence" value="ECO:0007669"/>
    <property type="project" value="UniProtKB-KW"/>
</dbReference>
<dbReference type="Proteomes" id="UP000886819">
    <property type="component" value="Unassembled WGS sequence"/>
</dbReference>
<dbReference type="SUPFAM" id="SSF142906">
    <property type="entry name" value="YjbR-like"/>
    <property type="match status" value="1"/>
</dbReference>
<dbReference type="Gene3D" id="3.90.1150.30">
    <property type="match status" value="1"/>
</dbReference>
<reference evidence="1" key="2">
    <citation type="journal article" date="2021" name="PeerJ">
        <title>Extensive microbial diversity within the chicken gut microbiome revealed by metagenomics and culture.</title>
        <authorList>
            <person name="Gilroy R."/>
            <person name="Ravi A."/>
            <person name="Getino M."/>
            <person name="Pursley I."/>
            <person name="Horton D.L."/>
            <person name="Alikhan N.F."/>
            <person name="Baker D."/>
            <person name="Gharbi K."/>
            <person name="Hall N."/>
            <person name="Watson M."/>
            <person name="Adriaenssens E.M."/>
            <person name="Foster-Nyarko E."/>
            <person name="Jarju S."/>
            <person name="Secka A."/>
            <person name="Antonio M."/>
            <person name="Oren A."/>
            <person name="Chaudhuri R.R."/>
            <person name="La Ragione R."/>
            <person name="Hildebrand F."/>
            <person name="Pallen M.J."/>
        </authorList>
    </citation>
    <scope>NUCLEOTIDE SEQUENCE</scope>
    <source>
        <strain evidence="1">ChiHile30-977</strain>
    </source>
</reference>